<dbReference type="Proteomes" id="UP001500984">
    <property type="component" value="Unassembled WGS sequence"/>
</dbReference>
<proteinExistence type="predicted"/>
<feature type="region of interest" description="Disordered" evidence="3">
    <location>
        <begin position="274"/>
        <end position="318"/>
    </location>
</feature>
<dbReference type="PROSITE" id="PS50893">
    <property type="entry name" value="ABC_TRANSPORTER_2"/>
    <property type="match status" value="1"/>
</dbReference>
<evidence type="ECO:0000313" key="6">
    <source>
        <dbReference type="Proteomes" id="UP001500984"/>
    </source>
</evidence>
<sequence length="318" mass="33717">MGIEFRNVGKTYPDGTTAVRDFSLDVPSRSTAVLLGSSGCGKTTLLRMVNRMVDPTEGAVLVDGEDVAQAAPVGLRRRIGYVMQSAGLLPHRRVIDNVATVPRLNGADRREARSRAQEMLEIVGLDASLGRRYPDQLSGGQQQRVGVARALAGDPHILLMDEPFGAVDPLVRRELQTEIMRIRTELEKTVVFVTHDVEEALTLGDQVVVLREGGEVAQTGTPRELVEEPADAFVARFLGIGTGERSLSAHRRATGGWAIEDPNGRPLGVVEAGALSSGATSAPGTVPPAHEAAPPGSNQPGHGRSPGQRRPSGDEPGA</sequence>
<reference evidence="5 6" key="1">
    <citation type="journal article" date="2019" name="Int. J. Syst. Evol. Microbiol.">
        <title>The Global Catalogue of Microorganisms (GCM) 10K type strain sequencing project: providing services to taxonomists for standard genome sequencing and annotation.</title>
        <authorList>
            <consortium name="The Broad Institute Genomics Platform"/>
            <consortium name="The Broad Institute Genome Sequencing Center for Infectious Disease"/>
            <person name="Wu L."/>
            <person name="Ma J."/>
        </authorList>
    </citation>
    <scope>NUCLEOTIDE SEQUENCE [LARGE SCALE GENOMIC DNA]</scope>
    <source>
        <strain evidence="5 6">JCM 15900</strain>
    </source>
</reference>
<dbReference type="Gene3D" id="3.40.50.300">
    <property type="entry name" value="P-loop containing nucleotide triphosphate hydrolases"/>
    <property type="match status" value="1"/>
</dbReference>
<evidence type="ECO:0000256" key="2">
    <source>
        <dbReference type="ARBA" id="ARBA00022840"/>
    </source>
</evidence>
<dbReference type="SUPFAM" id="SSF52540">
    <property type="entry name" value="P-loop containing nucleoside triphosphate hydrolases"/>
    <property type="match status" value="1"/>
</dbReference>
<dbReference type="InterPro" id="IPR003593">
    <property type="entry name" value="AAA+_ATPase"/>
</dbReference>
<dbReference type="EMBL" id="BAAAPZ010000007">
    <property type="protein sequence ID" value="GAA2098169.1"/>
    <property type="molecule type" value="Genomic_DNA"/>
</dbReference>
<evidence type="ECO:0000259" key="4">
    <source>
        <dbReference type="PROSITE" id="PS50893"/>
    </source>
</evidence>
<keyword evidence="6" id="KW-1185">Reference proteome</keyword>
<dbReference type="InterPro" id="IPR003439">
    <property type="entry name" value="ABC_transporter-like_ATP-bd"/>
</dbReference>
<accession>A0ABN2WTX4</accession>
<dbReference type="PANTHER" id="PTHR43869">
    <property type="entry name" value="GLYCINE BETAINE/PROLINE BETAINE TRANSPORT SYSTEM ATP-BINDING PROTEIN PROV"/>
    <property type="match status" value="1"/>
</dbReference>
<evidence type="ECO:0000313" key="5">
    <source>
        <dbReference type="EMBL" id="GAA2098169.1"/>
    </source>
</evidence>
<comment type="caution">
    <text evidence="5">The sequence shown here is derived from an EMBL/GenBank/DDBJ whole genome shotgun (WGS) entry which is preliminary data.</text>
</comment>
<protein>
    <submittedName>
        <fullName evidence="5">ATP-binding cassette domain-containing protein</fullName>
    </submittedName>
</protein>
<evidence type="ECO:0000256" key="3">
    <source>
        <dbReference type="SAM" id="MobiDB-lite"/>
    </source>
</evidence>
<feature type="domain" description="ABC transporter" evidence="4">
    <location>
        <begin position="3"/>
        <end position="238"/>
    </location>
</feature>
<dbReference type="InterPro" id="IPR027417">
    <property type="entry name" value="P-loop_NTPase"/>
</dbReference>
<dbReference type="GO" id="GO:0005524">
    <property type="term" value="F:ATP binding"/>
    <property type="evidence" value="ECO:0007669"/>
    <property type="project" value="UniProtKB-KW"/>
</dbReference>
<gene>
    <name evidence="5" type="ORF">GCM10009823_19320</name>
</gene>
<dbReference type="SMART" id="SM00382">
    <property type="entry name" value="AAA"/>
    <property type="match status" value="1"/>
</dbReference>
<dbReference type="Pfam" id="PF00005">
    <property type="entry name" value="ABC_tran"/>
    <property type="match status" value="1"/>
</dbReference>
<dbReference type="PROSITE" id="PS00211">
    <property type="entry name" value="ABC_TRANSPORTER_1"/>
    <property type="match status" value="1"/>
</dbReference>
<name>A0ABN2WTX4_9MICO</name>
<dbReference type="RefSeq" id="WP_344337012.1">
    <property type="nucleotide sequence ID" value="NZ_BAAAPZ010000007.1"/>
</dbReference>
<dbReference type="PANTHER" id="PTHR43869:SF1">
    <property type="entry name" value="GLYCINE BETAINE_PROLINE BETAINE TRANSPORT SYSTEM ATP-BINDING PROTEIN PROV"/>
    <property type="match status" value="1"/>
</dbReference>
<dbReference type="InterPro" id="IPR017871">
    <property type="entry name" value="ABC_transporter-like_CS"/>
</dbReference>
<evidence type="ECO:0000256" key="1">
    <source>
        <dbReference type="ARBA" id="ARBA00022741"/>
    </source>
</evidence>
<keyword evidence="1" id="KW-0547">Nucleotide-binding</keyword>
<organism evidence="5 6">
    <name type="scientific">Brevibacterium salitolerans</name>
    <dbReference type="NCBI Taxonomy" id="1403566"/>
    <lineage>
        <taxon>Bacteria</taxon>
        <taxon>Bacillati</taxon>
        <taxon>Actinomycetota</taxon>
        <taxon>Actinomycetes</taxon>
        <taxon>Micrococcales</taxon>
        <taxon>Brevibacteriaceae</taxon>
        <taxon>Brevibacterium</taxon>
    </lineage>
</organism>
<dbReference type="InterPro" id="IPR051921">
    <property type="entry name" value="ABC_osmolyte_uptake_ATP-bind"/>
</dbReference>
<keyword evidence="2 5" id="KW-0067">ATP-binding</keyword>